<evidence type="ECO:0000256" key="1">
    <source>
        <dbReference type="ARBA" id="ARBA00004496"/>
    </source>
</evidence>
<dbReference type="GO" id="GO:0005829">
    <property type="term" value="C:cytosol"/>
    <property type="evidence" value="ECO:0007669"/>
    <property type="project" value="TreeGrafter"/>
</dbReference>
<dbReference type="GO" id="GO:0007264">
    <property type="term" value="P:small GTPase-mediated signal transduction"/>
    <property type="evidence" value="ECO:0007669"/>
    <property type="project" value="UniProtKB-UniRule"/>
</dbReference>
<dbReference type="PRINTS" id="PR00891">
    <property type="entry name" value="RABGDIREP"/>
</dbReference>
<comment type="function">
    <text evidence="5">Substrate-binding subunit of the Rab geranylgeranyltransferase (GGTase) complex. Binds unprenylated Rab proteins.</text>
</comment>
<evidence type="ECO:0000313" key="7">
    <source>
        <dbReference type="EMBL" id="EFA85547.1"/>
    </source>
</evidence>
<dbReference type="GO" id="GO:0016192">
    <property type="term" value="P:vesicle-mediated transport"/>
    <property type="evidence" value="ECO:0007669"/>
    <property type="project" value="TreeGrafter"/>
</dbReference>
<dbReference type="Proteomes" id="UP000001396">
    <property type="component" value="Unassembled WGS sequence"/>
</dbReference>
<evidence type="ECO:0000313" key="8">
    <source>
        <dbReference type="Proteomes" id="UP000001396"/>
    </source>
</evidence>
<dbReference type="InterPro" id="IPR018203">
    <property type="entry name" value="GDP_dissociation_inhibitor"/>
</dbReference>
<dbReference type="Gene3D" id="1.10.405.10">
    <property type="entry name" value="Guanine Nucleotide Dissociation Inhibitor, domain 1"/>
    <property type="match status" value="1"/>
</dbReference>
<dbReference type="PIRSF" id="PIRSF016550">
    <property type="entry name" value="Rab_ger_ger_transf_A_euk"/>
    <property type="match status" value="1"/>
</dbReference>
<dbReference type="InterPro" id="IPR036188">
    <property type="entry name" value="FAD/NAD-bd_sf"/>
</dbReference>
<name>D3AZG4_HETP5</name>
<comment type="similarity">
    <text evidence="2 5">Belongs to the Rab GDI family.</text>
</comment>
<dbReference type="GO" id="GO:0006886">
    <property type="term" value="P:intracellular protein transport"/>
    <property type="evidence" value="ECO:0007669"/>
    <property type="project" value="InterPro"/>
</dbReference>
<feature type="region of interest" description="Disordered" evidence="6">
    <location>
        <begin position="96"/>
        <end position="154"/>
    </location>
</feature>
<keyword evidence="3 5" id="KW-0343">GTPase activation</keyword>
<dbReference type="GeneID" id="31357033"/>
<accession>D3AZG4</accession>
<sequence>MDEELNHVIDESRANYLDKDNYDVIVVGTGFVESLVAGALARVGKSVLHLDQNCYYGVNCSSFTLNQLSDMLTKPNDDSTTASVVQPILKNPYIYYQQPPTPPTPAQLPTQVEQPTPVEQPVATEQQTTTTTTNVEESTTLDTNDTSVESTTTTTTATITPVVEKEKEKETVKDVFKVGRQFIIDLFPSLLYAKGALVQLLISSSTSKYLEFKTLDKNYLYANGKLHAIPSTKGSIFKDNTFSLKEKRYIMKFIESVRSIVGDNSSTEENNTEEQEKQQQTGETLESVTKKYKNFVEFVKSYQMSSNVETFILYGICLIHPRSVEQVTVEEGILSVLLYMTSLLVYGESPFLIPYYGYGDIPQAFCRLCAVFGGTFVLDRTIGSINFNENQYTGITCSAGQPLTSKYLIASPSVLSPYIEAANLQPQYTKEQYSRCILITDKVIVNSSECSYITIPPNSIAGNKSTINVYQMENICVARGYVLIHFTTLSNGATARDDLEAVVETFAKKGCLYRDIDADSNSDAKDSRPNIIWSGYFNMDLNTSIVNNKSPLSELMPKGIFVSSDSPISASIDYQSQINEAKSIFSMIVPGVPFLEKVPDSEDIIWNSEEEQSATTNETTTTTTTANTDNSNLTESNNNDDKQE</sequence>
<dbReference type="STRING" id="670386.D3AZG4"/>
<proteinExistence type="inferred from homology"/>
<evidence type="ECO:0000256" key="4">
    <source>
        <dbReference type="ARBA" id="ARBA00022490"/>
    </source>
</evidence>
<comment type="subcellular location">
    <subcellularLocation>
        <location evidence="1 5">Cytoplasm</location>
    </subcellularLocation>
</comment>
<dbReference type="PANTHER" id="PTHR11787:SF4">
    <property type="entry name" value="CHM, RAB ESCORT PROTEIN 1"/>
    <property type="match status" value="1"/>
</dbReference>
<dbReference type="GO" id="GO:0005634">
    <property type="term" value="C:nucleus"/>
    <property type="evidence" value="ECO:0007669"/>
    <property type="project" value="TreeGrafter"/>
</dbReference>
<feature type="region of interest" description="Disordered" evidence="6">
    <location>
        <begin position="264"/>
        <end position="284"/>
    </location>
</feature>
<dbReference type="GO" id="GO:0005968">
    <property type="term" value="C:Rab-protein geranylgeranyltransferase complex"/>
    <property type="evidence" value="ECO:0007669"/>
    <property type="project" value="UniProtKB-UniRule"/>
</dbReference>
<protein>
    <recommendedName>
        <fullName evidence="5">Rab escort protein 1</fullName>
    </recommendedName>
</protein>
<dbReference type="AlphaFoldDB" id="D3AZG4"/>
<dbReference type="SUPFAM" id="SSF54373">
    <property type="entry name" value="FAD-linked reductases, C-terminal domain"/>
    <property type="match status" value="1"/>
</dbReference>
<feature type="compositionally biased region" description="Low complexity" evidence="6">
    <location>
        <begin position="613"/>
        <end position="634"/>
    </location>
</feature>
<dbReference type="SUPFAM" id="SSF51905">
    <property type="entry name" value="FAD/NAD(P)-binding domain"/>
    <property type="match status" value="1"/>
</dbReference>
<dbReference type="PANTHER" id="PTHR11787">
    <property type="entry name" value="RAB GDP-DISSOCIATION INHIBITOR"/>
    <property type="match status" value="1"/>
</dbReference>
<evidence type="ECO:0000256" key="3">
    <source>
        <dbReference type="ARBA" id="ARBA00022468"/>
    </source>
</evidence>
<gene>
    <name evidence="7" type="ORF">PPL_01505</name>
</gene>
<comment type="caution">
    <text evidence="7">The sequence shown here is derived from an EMBL/GenBank/DDBJ whole genome shotgun (WGS) entry which is preliminary data.</text>
</comment>
<dbReference type="Gene3D" id="3.30.519.10">
    <property type="entry name" value="Guanine Nucleotide Dissociation Inhibitor, domain 2"/>
    <property type="match status" value="1"/>
</dbReference>
<dbReference type="InParanoid" id="D3AZG4"/>
<feature type="compositionally biased region" description="Low complexity" evidence="6">
    <location>
        <begin position="119"/>
        <end position="154"/>
    </location>
</feature>
<dbReference type="Gene3D" id="3.50.50.60">
    <property type="entry name" value="FAD/NAD(P)-binding domain"/>
    <property type="match status" value="1"/>
</dbReference>
<organism evidence="7 8">
    <name type="scientific">Heterostelium pallidum (strain ATCC 26659 / Pp 5 / PN500)</name>
    <name type="common">Cellular slime mold</name>
    <name type="synonym">Polysphondylium pallidum</name>
    <dbReference type="NCBI Taxonomy" id="670386"/>
    <lineage>
        <taxon>Eukaryota</taxon>
        <taxon>Amoebozoa</taxon>
        <taxon>Evosea</taxon>
        <taxon>Eumycetozoa</taxon>
        <taxon>Dictyostelia</taxon>
        <taxon>Acytosteliales</taxon>
        <taxon>Acytosteliaceae</taxon>
        <taxon>Heterostelium</taxon>
    </lineage>
</organism>
<dbReference type="InterPro" id="IPR001738">
    <property type="entry name" value="Rab_escort"/>
</dbReference>
<dbReference type="GO" id="GO:0005096">
    <property type="term" value="F:GTPase activator activity"/>
    <property type="evidence" value="ECO:0007669"/>
    <property type="project" value="UniProtKB-UniRule"/>
</dbReference>
<evidence type="ECO:0000256" key="6">
    <source>
        <dbReference type="SAM" id="MobiDB-lite"/>
    </source>
</evidence>
<dbReference type="GO" id="GO:0005092">
    <property type="term" value="F:GDP-dissociation inhibitor activity"/>
    <property type="evidence" value="ECO:0007669"/>
    <property type="project" value="InterPro"/>
</dbReference>
<dbReference type="EMBL" id="ADBJ01000007">
    <property type="protein sequence ID" value="EFA85547.1"/>
    <property type="molecule type" value="Genomic_DNA"/>
</dbReference>
<feature type="region of interest" description="Disordered" evidence="6">
    <location>
        <begin position="608"/>
        <end position="644"/>
    </location>
</feature>
<dbReference type="Pfam" id="PF00996">
    <property type="entry name" value="GDI"/>
    <property type="match status" value="2"/>
</dbReference>
<dbReference type="FunCoup" id="D3AZG4">
    <property type="interactions" value="58"/>
</dbReference>
<reference evidence="7 8" key="1">
    <citation type="journal article" date="2011" name="Genome Res.">
        <title>Phylogeny-wide analysis of social amoeba genomes highlights ancient origins for complex intercellular communication.</title>
        <authorList>
            <person name="Heidel A.J."/>
            <person name="Lawal H.M."/>
            <person name="Felder M."/>
            <person name="Schilde C."/>
            <person name="Helps N.R."/>
            <person name="Tunggal B."/>
            <person name="Rivero F."/>
            <person name="John U."/>
            <person name="Schleicher M."/>
            <person name="Eichinger L."/>
            <person name="Platzer M."/>
            <person name="Noegel A.A."/>
            <person name="Schaap P."/>
            <person name="Gloeckner G."/>
        </authorList>
    </citation>
    <scope>NUCLEOTIDE SEQUENCE [LARGE SCALE GENOMIC DNA]</scope>
    <source>
        <strain evidence="8">ATCC 26659 / Pp 5 / PN500</strain>
    </source>
</reference>
<dbReference type="OMA" id="GNWAGFN"/>
<keyword evidence="4 5" id="KW-0963">Cytoplasm</keyword>
<dbReference type="RefSeq" id="XP_020437655.1">
    <property type="nucleotide sequence ID" value="XM_020572512.1"/>
</dbReference>
<keyword evidence="8" id="KW-1185">Reference proteome</keyword>
<evidence type="ECO:0000256" key="5">
    <source>
        <dbReference type="PIRNR" id="PIRNR016550"/>
    </source>
</evidence>
<evidence type="ECO:0000256" key="2">
    <source>
        <dbReference type="ARBA" id="ARBA00005593"/>
    </source>
</evidence>